<proteinExistence type="predicted"/>
<dbReference type="EMBL" id="AZGA01000052">
    <property type="protein sequence ID" value="KRM33426.1"/>
    <property type="molecule type" value="Genomic_DNA"/>
</dbReference>
<keyword evidence="2" id="KW-1185">Reference proteome</keyword>
<evidence type="ECO:0000313" key="2">
    <source>
        <dbReference type="Proteomes" id="UP000051236"/>
    </source>
</evidence>
<dbReference type="Proteomes" id="UP000051236">
    <property type="component" value="Unassembled WGS sequence"/>
</dbReference>
<sequence length="85" mass="9851">MISENDTPLTIDPQNFAKLVVADLNFKADENPQAISKRALIQYLSAYYLADQFNQYETEIFQKDGASTYPSYADIKELMNKTKWY</sequence>
<dbReference type="AlphaFoldDB" id="X0PS89"/>
<dbReference type="OrthoDB" id="2412875at2"/>
<name>X0PS89_9LACO</name>
<protein>
    <submittedName>
        <fullName evidence="1">Uncharacterized protein</fullName>
    </submittedName>
</protein>
<dbReference type="STRING" id="1423734.FC83_GL002817"/>
<dbReference type="PATRIC" id="fig|1423734.3.peg.2864"/>
<gene>
    <name evidence="1" type="ORF">FC83_GL002817</name>
</gene>
<organism evidence="1 2">
    <name type="scientific">Agrilactobacillus composti DSM 18527 = JCM 14202</name>
    <dbReference type="NCBI Taxonomy" id="1423734"/>
    <lineage>
        <taxon>Bacteria</taxon>
        <taxon>Bacillati</taxon>
        <taxon>Bacillota</taxon>
        <taxon>Bacilli</taxon>
        <taxon>Lactobacillales</taxon>
        <taxon>Lactobacillaceae</taxon>
        <taxon>Agrilactobacillus</taxon>
    </lineage>
</organism>
<accession>X0PS89</accession>
<dbReference type="RefSeq" id="WP_035454162.1">
    <property type="nucleotide sequence ID" value="NZ_AZGA01000052.1"/>
</dbReference>
<reference evidence="1 2" key="1">
    <citation type="journal article" date="2015" name="Genome Announc.">
        <title>Expanding the biotechnology potential of lactobacilli through comparative genomics of 213 strains and associated genera.</title>
        <authorList>
            <person name="Sun Z."/>
            <person name="Harris H.M."/>
            <person name="McCann A."/>
            <person name="Guo C."/>
            <person name="Argimon S."/>
            <person name="Zhang W."/>
            <person name="Yang X."/>
            <person name="Jeffery I.B."/>
            <person name="Cooney J.C."/>
            <person name="Kagawa T.F."/>
            <person name="Liu W."/>
            <person name="Song Y."/>
            <person name="Salvetti E."/>
            <person name="Wrobel A."/>
            <person name="Rasinkangas P."/>
            <person name="Parkhill J."/>
            <person name="Rea M.C."/>
            <person name="O'Sullivan O."/>
            <person name="Ritari J."/>
            <person name="Douillard F.P."/>
            <person name="Paul Ross R."/>
            <person name="Yang R."/>
            <person name="Briner A.E."/>
            <person name="Felis G.E."/>
            <person name="de Vos W.M."/>
            <person name="Barrangou R."/>
            <person name="Klaenhammer T.R."/>
            <person name="Caufield P.W."/>
            <person name="Cui Y."/>
            <person name="Zhang H."/>
            <person name="O'Toole P.W."/>
        </authorList>
    </citation>
    <scope>NUCLEOTIDE SEQUENCE [LARGE SCALE GENOMIC DNA]</scope>
    <source>
        <strain evidence="1 2">DSM 18527</strain>
    </source>
</reference>
<comment type="caution">
    <text evidence="1">The sequence shown here is derived from an EMBL/GenBank/DDBJ whole genome shotgun (WGS) entry which is preliminary data.</text>
</comment>
<evidence type="ECO:0000313" key="1">
    <source>
        <dbReference type="EMBL" id="KRM33426.1"/>
    </source>
</evidence>